<feature type="transmembrane region" description="Helical" evidence="1">
    <location>
        <begin position="69"/>
        <end position="89"/>
    </location>
</feature>
<name>A0A1Q9LMV3_9PSEU</name>
<keyword evidence="1" id="KW-1133">Transmembrane helix</keyword>
<keyword evidence="1" id="KW-0812">Transmembrane</keyword>
<feature type="transmembrane region" description="Helical" evidence="1">
    <location>
        <begin position="109"/>
        <end position="127"/>
    </location>
</feature>
<gene>
    <name evidence="2" type="ORF">BJP25_17995</name>
</gene>
<keyword evidence="3" id="KW-1185">Reference proteome</keyword>
<feature type="transmembrane region" description="Helical" evidence="1">
    <location>
        <begin position="186"/>
        <end position="208"/>
    </location>
</feature>
<evidence type="ECO:0000313" key="3">
    <source>
        <dbReference type="Proteomes" id="UP000186040"/>
    </source>
</evidence>
<feature type="transmembrane region" description="Helical" evidence="1">
    <location>
        <begin position="268"/>
        <end position="288"/>
    </location>
</feature>
<keyword evidence="1" id="KW-0472">Membrane</keyword>
<feature type="transmembrane region" description="Helical" evidence="1">
    <location>
        <begin position="134"/>
        <end position="151"/>
    </location>
</feature>
<dbReference type="EMBL" id="MKQR01000011">
    <property type="protein sequence ID" value="OLR93358.1"/>
    <property type="molecule type" value="Genomic_DNA"/>
</dbReference>
<dbReference type="AlphaFoldDB" id="A0A1Q9LMV3"/>
<comment type="caution">
    <text evidence="2">The sequence shown here is derived from an EMBL/GenBank/DDBJ whole genome shotgun (WGS) entry which is preliminary data.</text>
</comment>
<feature type="transmembrane region" description="Helical" evidence="1">
    <location>
        <begin position="214"/>
        <end position="234"/>
    </location>
</feature>
<sequence length="304" mass="32337">MSGAERRYRRLLALYPRDHREHRGEEMLGVLLEGGEPGWRDYADLVAGALRLHLRRVFALDGGVDPRDVLAVVSLLGPIAVLVGATSALREVAWWVKVGSFWQMPWSEQVPDAPVWAIWAITAVLALCGLRRSAAVGAWVACAAYAWLPTVSPTWPIAINGGIVLLGLFAAAALTWSAGPRRGRELVGGAAVPLFTAAVGVAVSIEVLTSGPRWVAFAELGVLALGAFLACGVRSRVGRRAALVVVVPVLVGLLTWVLMHFIGRIPEVLQVAIPVALPLAVLLVLGALPRGRRRLPGTPSRPGA</sequence>
<evidence type="ECO:0000256" key="1">
    <source>
        <dbReference type="SAM" id="Phobius"/>
    </source>
</evidence>
<dbReference type="OrthoDB" id="5150238at2"/>
<organism evidence="2 3">
    <name type="scientific">Actinokineospora bangkokensis</name>
    <dbReference type="NCBI Taxonomy" id="1193682"/>
    <lineage>
        <taxon>Bacteria</taxon>
        <taxon>Bacillati</taxon>
        <taxon>Actinomycetota</taxon>
        <taxon>Actinomycetes</taxon>
        <taxon>Pseudonocardiales</taxon>
        <taxon>Pseudonocardiaceae</taxon>
        <taxon>Actinokineospora</taxon>
    </lineage>
</organism>
<accession>A0A1Q9LMV3</accession>
<reference evidence="2 3" key="1">
    <citation type="submission" date="2016-10" db="EMBL/GenBank/DDBJ databases">
        <title>The Draft Genome Sequence of Actinokineospora bangkokensis 44EHWT reveals the biosynthetic pathway of antifungal compounds Thailandins with unusual extender unit butylmalonyl-CoA.</title>
        <authorList>
            <person name="Greule A."/>
            <person name="Intra B."/>
            <person name="Flemming S."/>
            <person name="Rommel M.G."/>
            <person name="Panbangred W."/>
            <person name="Bechthold A."/>
        </authorList>
    </citation>
    <scope>NUCLEOTIDE SEQUENCE [LARGE SCALE GENOMIC DNA]</scope>
    <source>
        <strain evidence="2 3">44EHW</strain>
    </source>
</reference>
<dbReference type="Proteomes" id="UP000186040">
    <property type="component" value="Unassembled WGS sequence"/>
</dbReference>
<dbReference type="STRING" id="1193682.BJP25_17995"/>
<feature type="transmembrane region" description="Helical" evidence="1">
    <location>
        <begin position="241"/>
        <end position="262"/>
    </location>
</feature>
<dbReference type="RefSeq" id="WP_143219038.1">
    <property type="nucleotide sequence ID" value="NZ_MKQR01000011.1"/>
</dbReference>
<proteinExistence type="predicted"/>
<feature type="transmembrane region" description="Helical" evidence="1">
    <location>
        <begin position="157"/>
        <end position="179"/>
    </location>
</feature>
<evidence type="ECO:0000313" key="2">
    <source>
        <dbReference type="EMBL" id="OLR93358.1"/>
    </source>
</evidence>
<protein>
    <submittedName>
        <fullName evidence="2">Uncharacterized protein</fullName>
    </submittedName>
</protein>